<dbReference type="KEGG" id="src:M271_48675"/>
<dbReference type="HOGENOM" id="CLU_2002680_0_0_11"/>
<dbReference type="Proteomes" id="UP000281594">
    <property type="component" value="Unassembled WGS sequence"/>
</dbReference>
<evidence type="ECO:0000313" key="1">
    <source>
        <dbReference type="EMBL" id="RLV72066.1"/>
    </source>
</evidence>
<comment type="caution">
    <text evidence="1">The sequence shown here is derived from an EMBL/GenBank/DDBJ whole genome shotgun (WGS) entry which is preliminary data.</text>
</comment>
<gene>
    <name evidence="1" type="ORF">D3C57_146105</name>
</gene>
<proteinExistence type="predicted"/>
<organism evidence="1 2">
    <name type="scientific">Streptomyces rapamycinicus (strain ATCC 29253 / DSM 41530 / NRRL 5491 / AYB-994)</name>
    <name type="common">Streptomyces hygroscopicus (strain ATCC 29253)</name>
    <dbReference type="NCBI Taxonomy" id="1343740"/>
    <lineage>
        <taxon>Bacteria</taxon>
        <taxon>Bacillati</taxon>
        <taxon>Actinomycetota</taxon>
        <taxon>Actinomycetes</taxon>
        <taxon>Kitasatosporales</taxon>
        <taxon>Streptomycetaceae</taxon>
        <taxon>Streptomyces</taxon>
        <taxon>Streptomyces violaceusniger group</taxon>
    </lineage>
</organism>
<dbReference type="EMBL" id="QYCY01000004">
    <property type="protein sequence ID" value="RLV72066.1"/>
    <property type="molecule type" value="Genomic_DNA"/>
</dbReference>
<protein>
    <submittedName>
        <fullName evidence="1">Uncharacterized protein</fullName>
    </submittedName>
</protein>
<dbReference type="AlphaFoldDB" id="A0A0A0NND4"/>
<name>A0A0A0NND4_STRRN</name>
<reference evidence="1 2" key="1">
    <citation type="journal article" date="2018" name="J. Biol. Chem.">
        <title>Discovery of the actinoplanic acid pathway in Streptomyces rapamycinicus reveals a genetically conserved synergism with rapamycin.</title>
        <authorList>
            <person name="Mrak P."/>
            <person name="Krastel P."/>
            <person name="Pivk Lukancic P."/>
            <person name="Tao J."/>
            <person name="Pistorius D."/>
            <person name="Moore C.M."/>
        </authorList>
    </citation>
    <scope>NUCLEOTIDE SEQUENCE [LARGE SCALE GENOMIC DNA]</scope>
    <source>
        <strain evidence="1 2">NRRL 5491</strain>
    </source>
</reference>
<evidence type="ECO:0000313" key="2">
    <source>
        <dbReference type="Proteomes" id="UP000281594"/>
    </source>
</evidence>
<sequence length="124" mass="12007">MGHGVGDLAVAQVFGGGAGGDAPLVFVGGGLPVQVGDVVGDLVGDADGLEVLADRGELGLVGAAEDRGDLGGAADEHARLEPVGGADLVEEGAGVTGCHGFVERGVVPGEVEGLTGVGARRSRR</sequence>
<accession>A0A0A0NND4</accession>